<evidence type="ECO:0000313" key="3">
    <source>
        <dbReference type="Proteomes" id="UP000604046"/>
    </source>
</evidence>
<organism evidence="2 3">
    <name type="scientific">Symbiodinium natans</name>
    <dbReference type="NCBI Taxonomy" id="878477"/>
    <lineage>
        <taxon>Eukaryota</taxon>
        <taxon>Sar</taxon>
        <taxon>Alveolata</taxon>
        <taxon>Dinophyceae</taxon>
        <taxon>Suessiales</taxon>
        <taxon>Symbiodiniaceae</taxon>
        <taxon>Symbiodinium</taxon>
    </lineage>
</organism>
<keyword evidence="1" id="KW-1133">Transmembrane helix</keyword>
<keyword evidence="3" id="KW-1185">Reference proteome</keyword>
<gene>
    <name evidence="2" type="ORF">SNAT2548_LOCUS31638</name>
</gene>
<dbReference type="AlphaFoldDB" id="A0A812U834"/>
<reference evidence="2" key="1">
    <citation type="submission" date="2021-02" db="EMBL/GenBank/DDBJ databases">
        <authorList>
            <person name="Dougan E. K."/>
            <person name="Rhodes N."/>
            <person name="Thang M."/>
            <person name="Chan C."/>
        </authorList>
    </citation>
    <scope>NUCLEOTIDE SEQUENCE</scope>
</reference>
<dbReference type="EMBL" id="CAJNDS010002668">
    <property type="protein sequence ID" value="CAE7560968.1"/>
    <property type="molecule type" value="Genomic_DNA"/>
</dbReference>
<feature type="transmembrane region" description="Helical" evidence="1">
    <location>
        <begin position="134"/>
        <end position="152"/>
    </location>
</feature>
<keyword evidence="1" id="KW-0812">Transmembrane</keyword>
<keyword evidence="1" id="KW-0472">Membrane</keyword>
<sequence>MDTRNVSTNSTCNTLPMIASNVAMESLRVELQQTKRRNYSFAEQMGGASSHCPHGNTRRWGNAHGRGRKCVDCGKELEYKRAPDLLLGRYLLGSGLLRCRRRVSLWYHIHYRFVEGKPPVPPLLAELRQLPWKSAFFAWAILVTLAVSALVYPKLREAIGLSVEVQLGLCGFVRPDALSAQGPDFIVVARLAFAPAGRRALRRVNRRSGFCTSLLRAFAFSFFAHFCASLCVALAAHLVIFLVVLFLAWAVVSLARCPGRRKVRPPPDPARPDRREIYMFLAMTPLLGLLKVVLFLAIFLFDCAFLDRFGLGSGGQVGSGPRTAVSDRGLRMRV</sequence>
<feature type="transmembrane region" description="Helical" evidence="1">
    <location>
        <begin position="232"/>
        <end position="256"/>
    </location>
</feature>
<evidence type="ECO:0000256" key="1">
    <source>
        <dbReference type="SAM" id="Phobius"/>
    </source>
</evidence>
<feature type="transmembrane region" description="Helical" evidence="1">
    <location>
        <begin position="277"/>
        <end position="301"/>
    </location>
</feature>
<proteinExistence type="predicted"/>
<protein>
    <submittedName>
        <fullName evidence="2">Uncharacterized protein</fullName>
    </submittedName>
</protein>
<evidence type="ECO:0000313" key="2">
    <source>
        <dbReference type="EMBL" id="CAE7560968.1"/>
    </source>
</evidence>
<accession>A0A812U834</accession>
<dbReference type="Proteomes" id="UP000604046">
    <property type="component" value="Unassembled WGS sequence"/>
</dbReference>
<name>A0A812U834_9DINO</name>
<comment type="caution">
    <text evidence="2">The sequence shown here is derived from an EMBL/GenBank/DDBJ whole genome shotgun (WGS) entry which is preliminary data.</text>
</comment>